<dbReference type="InterPro" id="IPR006166">
    <property type="entry name" value="ERCC4_domain"/>
</dbReference>
<evidence type="ECO:0000256" key="1">
    <source>
        <dbReference type="ARBA" id="ARBA00004123"/>
    </source>
</evidence>
<sequence>MEEIRSEPFIVSVVQEAEGSLKEREVIDLEKDLEIKVEKNVPEVPAVKEEKKKIEEKDIVFMEDLEVKKENVVKEEEKETYETSKMSAQTLQEIRNITEKLTGPVLILVKDEATANQLRGYLKYGGQDFLKYQFKSYIERRERKQELKQQEALRTMEEQEKKTPPPNRGRGRGGRGRGGRKKDLKSLKKAKPLNRNPSLTVSETDQFFKDFLNNYKASHVWIPKEINMNNPYLDPQDLHNPIASALDSFYQHFSLLPQDPSRDILIHPMNTFSPSVGKSVLSLFDLYMPHHVILYDPDMGVIRELELYKARNPTRPCRIYMAVYQGSSEEEGYKNEVAREKNVFKELIRAKAKMIVDEEQEGRTEGVVIDNSDEEYMNRTSRVGGMEIAKRSPKQVLVDMREFRSKLVPILHSEGMEVIPITLTIGDYILTPNICIERKSISDLFQSFSSGRLYTQIEQMGRNYANPILLIEFDQNQLFCLQTDIPSDIQPYNIISKIVLLLQSFPKLRIIWSSSPFQTTAIYKMLKDGQPEPLQEDKNLPIDEAFNEENLSQFDPVDVLRQLPGVTDQNYRKIIEKVSNLSELATMTLSQLQDIIGSKNGTDLYQFFRTSLYPTDSFGKKKKKFYK</sequence>
<accession>A0A6B2L003</accession>
<dbReference type="GO" id="GO:1901255">
    <property type="term" value="P:nucleotide-excision repair involved in interstrand cross-link repair"/>
    <property type="evidence" value="ECO:0007669"/>
    <property type="project" value="TreeGrafter"/>
</dbReference>
<keyword evidence="3" id="KW-0540">Nuclease</keyword>
<dbReference type="PANTHER" id="PTHR10150">
    <property type="entry name" value="DNA REPAIR ENDONUCLEASE XPF"/>
    <property type="match status" value="1"/>
</dbReference>
<evidence type="ECO:0000256" key="4">
    <source>
        <dbReference type="ARBA" id="ARBA00022759"/>
    </source>
</evidence>
<evidence type="ECO:0000256" key="7">
    <source>
        <dbReference type="ARBA" id="ARBA00023125"/>
    </source>
</evidence>
<dbReference type="CDD" id="cd20078">
    <property type="entry name" value="XPF_nuclease_XPF_euk"/>
    <property type="match status" value="1"/>
</dbReference>
<organism evidence="12">
    <name type="scientific">Arcella intermedia</name>
    <dbReference type="NCBI Taxonomy" id="1963864"/>
    <lineage>
        <taxon>Eukaryota</taxon>
        <taxon>Amoebozoa</taxon>
        <taxon>Tubulinea</taxon>
        <taxon>Elardia</taxon>
        <taxon>Arcellinida</taxon>
        <taxon>Sphaerothecina</taxon>
        <taxon>Arcellidae</taxon>
        <taxon>Arcella</taxon>
    </lineage>
</organism>
<keyword evidence="4" id="KW-0255">Endonuclease</keyword>
<keyword evidence="6" id="KW-0378">Hydrolase</keyword>
<dbReference type="GO" id="GO:0000110">
    <property type="term" value="C:nucleotide-excision repair factor 1 complex"/>
    <property type="evidence" value="ECO:0007669"/>
    <property type="project" value="TreeGrafter"/>
</dbReference>
<dbReference type="GO" id="GO:0000712">
    <property type="term" value="P:resolution of meiotic recombination intermediates"/>
    <property type="evidence" value="ECO:0007669"/>
    <property type="project" value="TreeGrafter"/>
</dbReference>
<dbReference type="Gene3D" id="3.40.50.10130">
    <property type="match status" value="1"/>
</dbReference>
<keyword evidence="7" id="KW-0238">DNA-binding</keyword>
<dbReference type="SUPFAM" id="SSF47781">
    <property type="entry name" value="RuvA domain 2-like"/>
    <property type="match status" value="1"/>
</dbReference>
<dbReference type="AlphaFoldDB" id="A0A6B2L003"/>
<evidence type="ECO:0000256" key="2">
    <source>
        <dbReference type="ARBA" id="ARBA00010015"/>
    </source>
</evidence>
<feature type="compositionally biased region" description="Basic residues" evidence="10">
    <location>
        <begin position="169"/>
        <end position="192"/>
    </location>
</feature>
<dbReference type="InterPro" id="IPR011335">
    <property type="entry name" value="Restrct_endonuc-II-like"/>
</dbReference>
<dbReference type="GO" id="GO:0000014">
    <property type="term" value="F:single-stranded DNA endodeoxyribonuclease activity"/>
    <property type="evidence" value="ECO:0007669"/>
    <property type="project" value="TreeGrafter"/>
</dbReference>
<evidence type="ECO:0000256" key="10">
    <source>
        <dbReference type="SAM" id="MobiDB-lite"/>
    </source>
</evidence>
<dbReference type="InterPro" id="IPR010994">
    <property type="entry name" value="RuvA_2-like"/>
</dbReference>
<evidence type="ECO:0000313" key="12">
    <source>
        <dbReference type="EMBL" id="NDV30227.1"/>
    </source>
</evidence>
<comment type="subcellular location">
    <subcellularLocation>
        <location evidence="1">Nucleus</location>
    </subcellularLocation>
</comment>
<evidence type="ECO:0000256" key="8">
    <source>
        <dbReference type="ARBA" id="ARBA00023204"/>
    </source>
</evidence>
<protein>
    <recommendedName>
        <fullName evidence="11">ERCC4 domain-containing protein</fullName>
    </recommendedName>
</protein>
<evidence type="ECO:0000256" key="5">
    <source>
        <dbReference type="ARBA" id="ARBA00022763"/>
    </source>
</evidence>
<dbReference type="GO" id="GO:0003697">
    <property type="term" value="F:single-stranded DNA binding"/>
    <property type="evidence" value="ECO:0007669"/>
    <property type="project" value="TreeGrafter"/>
</dbReference>
<evidence type="ECO:0000256" key="3">
    <source>
        <dbReference type="ARBA" id="ARBA00022722"/>
    </source>
</evidence>
<evidence type="ECO:0000256" key="6">
    <source>
        <dbReference type="ARBA" id="ARBA00022801"/>
    </source>
</evidence>
<dbReference type="GO" id="GO:0003684">
    <property type="term" value="F:damaged DNA binding"/>
    <property type="evidence" value="ECO:0007669"/>
    <property type="project" value="TreeGrafter"/>
</dbReference>
<feature type="region of interest" description="Disordered" evidence="10">
    <location>
        <begin position="154"/>
        <end position="198"/>
    </location>
</feature>
<dbReference type="FunFam" id="3.40.50.10130:FF:000002">
    <property type="entry name" value="DNA repair endonuclease XPF"/>
    <property type="match status" value="1"/>
</dbReference>
<dbReference type="PANTHER" id="PTHR10150:SF0">
    <property type="entry name" value="DNA REPAIR ENDONUCLEASE XPF"/>
    <property type="match status" value="1"/>
</dbReference>
<dbReference type="SMART" id="SM00891">
    <property type="entry name" value="ERCC4"/>
    <property type="match status" value="1"/>
</dbReference>
<dbReference type="Gene3D" id="1.10.150.20">
    <property type="entry name" value="5' to 3' exonuclease, C-terminal subdomain"/>
    <property type="match status" value="1"/>
</dbReference>
<keyword evidence="5" id="KW-0227">DNA damage</keyword>
<name>A0A6B2L003_9EUKA</name>
<dbReference type="SUPFAM" id="SSF52980">
    <property type="entry name" value="Restriction endonuclease-like"/>
    <property type="match status" value="1"/>
</dbReference>
<comment type="similarity">
    <text evidence="2">Belongs to the XPF family.</text>
</comment>
<dbReference type="InterPro" id="IPR047520">
    <property type="entry name" value="XPF_nuclease"/>
</dbReference>
<evidence type="ECO:0000256" key="9">
    <source>
        <dbReference type="ARBA" id="ARBA00023242"/>
    </source>
</evidence>
<dbReference type="Pfam" id="PF02732">
    <property type="entry name" value="ERCC4"/>
    <property type="match status" value="1"/>
</dbReference>
<reference evidence="12" key="1">
    <citation type="journal article" date="2020" name="J. Eukaryot. Microbiol.">
        <title>De novo Sequencing, Assembly and Annotation of the Transcriptome for the Free-Living Testate Amoeba Arcella intermedia.</title>
        <authorList>
            <person name="Ribeiro G.M."/>
            <person name="Porfirio-Sousa A.L."/>
            <person name="Maurer-Alcala X.X."/>
            <person name="Katz L.A."/>
            <person name="Lahr D.J.G."/>
        </authorList>
    </citation>
    <scope>NUCLEOTIDE SEQUENCE</scope>
</reference>
<dbReference type="EMBL" id="GIBP01001258">
    <property type="protein sequence ID" value="NDV30227.1"/>
    <property type="molecule type" value="Transcribed_RNA"/>
</dbReference>
<keyword evidence="9" id="KW-0539">Nucleus</keyword>
<feature type="domain" description="ERCC4" evidence="11">
    <location>
        <begin position="395"/>
        <end position="475"/>
    </location>
</feature>
<dbReference type="GO" id="GO:0000724">
    <property type="term" value="P:double-strand break repair via homologous recombination"/>
    <property type="evidence" value="ECO:0007669"/>
    <property type="project" value="TreeGrafter"/>
</dbReference>
<evidence type="ECO:0000259" key="11">
    <source>
        <dbReference type="SMART" id="SM00891"/>
    </source>
</evidence>
<proteinExistence type="inferred from homology"/>
<feature type="compositionally biased region" description="Basic and acidic residues" evidence="10">
    <location>
        <begin position="154"/>
        <end position="163"/>
    </location>
</feature>
<keyword evidence="8" id="KW-0234">DNA repair</keyword>